<evidence type="ECO:0000256" key="1">
    <source>
        <dbReference type="SAM" id="Coils"/>
    </source>
</evidence>
<accession>A0A940SKS1</accession>
<feature type="coiled-coil region" evidence="1">
    <location>
        <begin position="50"/>
        <end position="98"/>
    </location>
</feature>
<keyword evidence="1" id="KW-0175">Coiled coil</keyword>
<evidence type="ECO:0000313" key="2">
    <source>
        <dbReference type="EMBL" id="MBP0725553.1"/>
    </source>
</evidence>
<gene>
    <name evidence="2" type="ORF">J5Y03_10170</name>
</gene>
<comment type="caution">
    <text evidence="2">The sequence shown here is derived from an EMBL/GenBank/DDBJ whole genome shotgun (WGS) entry which is preliminary data.</text>
</comment>
<protein>
    <submittedName>
        <fullName evidence="2">Uncharacterized protein</fullName>
    </submittedName>
</protein>
<dbReference type="EMBL" id="JAGIYQ010000005">
    <property type="protein sequence ID" value="MBP0725553.1"/>
    <property type="molecule type" value="Genomic_DNA"/>
</dbReference>
<organism evidence="2 3">
    <name type="scientific">Gottfriedia endophytica</name>
    <dbReference type="NCBI Taxonomy" id="2820819"/>
    <lineage>
        <taxon>Bacteria</taxon>
        <taxon>Bacillati</taxon>
        <taxon>Bacillota</taxon>
        <taxon>Bacilli</taxon>
        <taxon>Bacillales</taxon>
        <taxon>Bacillaceae</taxon>
        <taxon>Gottfriedia</taxon>
    </lineage>
</organism>
<evidence type="ECO:0000313" key="3">
    <source>
        <dbReference type="Proteomes" id="UP000682134"/>
    </source>
</evidence>
<proteinExistence type="predicted"/>
<sequence>MTDKERLDEIISKHTDLDKDLSIEDKTWVIQEASKVELLEEVNSGLDGDYQFYKIECDKLGKKAEQLEEKVNRYGRDIDNLLKENQRLEAFVEKLHAVHFTELQREKAMVERYEKILKEIVSYSKYEGNQWYEKVKKVLMD</sequence>
<keyword evidence="3" id="KW-1185">Reference proteome</keyword>
<dbReference type="RefSeq" id="WP_209405215.1">
    <property type="nucleotide sequence ID" value="NZ_JAGIYQ010000005.1"/>
</dbReference>
<reference evidence="2" key="1">
    <citation type="submission" date="2021-04" db="EMBL/GenBank/DDBJ databases">
        <title>Genome seq and assembly of Bacillus sp.</title>
        <authorList>
            <person name="Chhetri G."/>
        </authorList>
    </citation>
    <scope>NUCLEOTIDE SEQUENCE</scope>
    <source>
        <strain evidence="2">RG28</strain>
    </source>
</reference>
<dbReference type="Proteomes" id="UP000682134">
    <property type="component" value="Unassembled WGS sequence"/>
</dbReference>
<name>A0A940SKS1_9BACI</name>
<dbReference type="AlphaFoldDB" id="A0A940SKS1"/>